<dbReference type="eggNOG" id="COG4967">
    <property type="taxonomic scope" value="Bacteria"/>
</dbReference>
<sequence>MMVAMVLLIVGVSALGTANASTITLQTLAQNRTNAIALARSYVEEVRTRDPWLVESEGAVRLNADGVASSTGAYVRTMTVRETRNNLVEIEVRLDYPRATQPVKLTTSLFRGNGLSGAN</sequence>
<keyword evidence="3" id="KW-1185">Reference proteome</keyword>
<evidence type="ECO:0000313" key="3">
    <source>
        <dbReference type="Proteomes" id="UP000076404"/>
    </source>
</evidence>
<evidence type="ECO:0008006" key="4">
    <source>
        <dbReference type="Google" id="ProtNLM"/>
    </source>
</evidence>
<reference evidence="2 3" key="1">
    <citation type="journal article" date="2014" name="Proc. Natl. Acad. Sci. U.S.A.">
        <title>Functional type 2 photosynthetic reaction centers found in the rare bacterial phylum Gemmatimonadetes.</title>
        <authorList>
            <person name="Zeng Y."/>
            <person name="Feng F."/>
            <person name="Medova H."/>
            <person name="Dean J."/>
            <person name="Koblizek M."/>
        </authorList>
    </citation>
    <scope>NUCLEOTIDE SEQUENCE [LARGE SCALE GENOMIC DNA]</scope>
    <source>
        <strain evidence="2 3">AP64</strain>
    </source>
</reference>
<feature type="signal peptide" evidence="1">
    <location>
        <begin position="1"/>
        <end position="20"/>
    </location>
</feature>
<proteinExistence type="predicted"/>
<feature type="chain" id="PRO_5007506882" description="Type II secretion system protein" evidence="1">
    <location>
        <begin position="21"/>
        <end position="119"/>
    </location>
</feature>
<dbReference type="EMBL" id="CP011454">
    <property type="protein sequence ID" value="AMW04295.1"/>
    <property type="molecule type" value="Genomic_DNA"/>
</dbReference>
<dbReference type="STRING" id="1379270.GEMMAAP_04480"/>
<dbReference type="AlphaFoldDB" id="A0A143BI62"/>
<protein>
    <recommendedName>
        <fullName evidence="4">Type II secretion system protein</fullName>
    </recommendedName>
</protein>
<evidence type="ECO:0000313" key="2">
    <source>
        <dbReference type="EMBL" id="AMW04295.1"/>
    </source>
</evidence>
<keyword evidence="1" id="KW-0732">Signal</keyword>
<name>A0A143BI62_9BACT</name>
<organism evidence="2 3">
    <name type="scientific">Gemmatimonas phototrophica</name>
    <dbReference type="NCBI Taxonomy" id="1379270"/>
    <lineage>
        <taxon>Bacteria</taxon>
        <taxon>Pseudomonadati</taxon>
        <taxon>Gemmatimonadota</taxon>
        <taxon>Gemmatimonadia</taxon>
        <taxon>Gemmatimonadales</taxon>
        <taxon>Gemmatimonadaceae</taxon>
        <taxon>Gemmatimonas</taxon>
    </lineage>
</organism>
<dbReference type="KEGG" id="gph:GEMMAAP_04480"/>
<evidence type="ECO:0000256" key="1">
    <source>
        <dbReference type="SAM" id="SignalP"/>
    </source>
</evidence>
<gene>
    <name evidence="2" type="ORF">GEMMAAP_04480</name>
</gene>
<dbReference type="Proteomes" id="UP000076404">
    <property type="component" value="Chromosome"/>
</dbReference>
<reference evidence="2 3" key="2">
    <citation type="journal article" date="2016" name="Environ. Microbiol. Rep.">
        <title>Metagenomic evidence for the presence of phototrophic Gemmatimonadetes bacteria in diverse environments.</title>
        <authorList>
            <person name="Zeng Y."/>
            <person name="Baumbach J."/>
            <person name="Barbosa E.G."/>
            <person name="Azevedo V."/>
            <person name="Zhang C."/>
            <person name="Koblizek M."/>
        </authorList>
    </citation>
    <scope>NUCLEOTIDE SEQUENCE [LARGE SCALE GENOMIC DNA]</scope>
    <source>
        <strain evidence="2 3">AP64</strain>
    </source>
</reference>
<accession>A0A143BI62</accession>